<evidence type="ECO:0000256" key="1">
    <source>
        <dbReference type="SAM" id="MobiDB-lite"/>
    </source>
</evidence>
<protein>
    <submittedName>
        <fullName evidence="2">Hypp4626 protein</fullName>
    </submittedName>
</protein>
<evidence type="ECO:0000313" key="3">
    <source>
        <dbReference type="Proteomes" id="UP000838412"/>
    </source>
</evidence>
<organism evidence="2 3">
    <name type="scientific">Branchiostoma lanceolatum</name>
    <name type="common">Common lancelet</name>
    <name type="synonym">Amphioxus lanceolatum</name>
    <dbReference type="NCBI Taxonomy" id="7740"/>
    <lineage>
        <taxon>Eukaryota</taxon>
        <taxon>Metazoa</taxon>
        <taxon>Chordata</taxon>
        <taxon>Cephalochordata</taxon>
        <taxon>Leptocardii</taxon>
        <taxon>Amphioxiformes</taxon>
        <taxon>Branchiostomatidae</taxon>
        <taxon>Branchiostoma</taxon>
    </lineage>
</organism>
<dbReference type="EMBL" id="OV696693">
    <property type="protein sequence ID" value="CAH1271313.1"/>
    <property type="molecule type" value="Genomic_DNA"/>
</dbReference>
<gene>
    <name evidence="2" type="primary">Hypp4626</name>
    <name evidence="2" type="ORF">BLAG_LOCUS23383</name>
</gene>
<dbReference type="Proteomes" id="UP000838412">
    <property type="component" value="Chromosome 8"/>
</dbReference>
<feature type="region of interest" description="Disordered" evidence="1">
    <location>
        <begin position="200"/>
        <end position="225"/>
    </location>
</feature>
<proteinExistence type="predicted"/>
<evidence type="ECO:0000313" key="2">
    <source>
        <dbReference type="EMBL" id="CAH1271313.1"/>
    </source>
</evidence>
<name>A0A8K0EZ27_BRALA</name>
<dbReference type="AlphaFoldDB" id="A0A8K0EZ27"/>
<sequence length="225" mass="25337">MHRSTHLQRRYSVHNCTNQNRTGTLRTPHRTRATSFDAPYYWEIPDALVDFPHRLTPGELDAPHYWEIPDNPINSARQSNSEESDAPHYWEIPDALVNSTRQPTPQELDEVHYWEISDADSVRSPRRPASLPIAASLHRTVTDKTTDGAPRPTSLPHQYWNISNDDIDGDGPVTFYASAATDNQLYEGNVSTVTQTGDEHSVPAIYGTGDDQEAPVSVSEDLYQN</sequence>
<dbReference type="OrthoDB" id="10141188at2759"/>
<reference evidence="2" key="1">
    <citation type="submission" date="2022-01" db="EMBL/GenBank/DDBJ databases">
        <authorList>
            <person name="Braso-Vives M."/>
        </authorList>
    </citation>
    <scope>NUCLEOTIDE SEQUENCE</scope>
</reference>
<accession>A0A8K0EZ27</accession>
<keyword evidence="3" id="KW-1185">Reference proteome</keyword>